<dbReference type="PANTHER" id="PTHR12137">
    <property type="entry name" value="CARBOHYDRATE SULFOTRANSFERASE"/>
    <property type="match status" value="1"/>
</dbReference>
<protein>
    <recommendedName>
        <fullName evidence="9">Carbohydrate sulfotransferase</fullName>
        <ecNumber evidence="9">2.8.2.-</ecNumber>
    </recommendedName>
</protein>
<evidence type="ECO:0000313" key="12">
    <source>
        <dbReference type="RefSeq" id="XP_022295999.1"/>
    </source>
</evidence>
<feature type="chain" id="PRO_5034891799" description="Carbohydrate sulfotransferase" evidence="10">
    <location>
        <begin position="20"/>
        <end position="433"/>
    </location>
</feature>
<keyword evidence="6 9" id="KW-0333">Golgi apparatus</keyword>
<keyword evidence="7 9" id="KW-0472">Membrane</keyword>
<dbReference type="GO" id="GO:0008146">
    <property type="term" value="F:sulfotransferase activity"/>
    <property type="evidence" value="ECO:0007669"/>
    <property type="project" value="InterPro"/>
</dbReference>
<dbReference type="KEGG" id="cvn:111105847"/>
<gene>
    <name evidence="12" type="primary">LOC111105847</name>
</gene>
<evidence type="ECO:0000256" key="4">
    <source>
        <dbReference type="ARBA" id="ARBA00022692"/>
    </source>
</evidence>
<keyword evidence="8 9" id="KW-0325">Glycoprotein</keyword>
<accession>A0A8B8B076</accession>
<dbReference type="GO" id="GO:0000139">
    <property type="term" value="C:Golgi membrane"/>
    <property type="evidence" value="ECO:0007669"/>
    <property type="project" value="UniProtKB-SubCell"/>
</dbReference>
<dbReference type="EC" id="2.8.2.-" evidence="9"/>
<comment type="subcellular location">
    <subcellularLocation>
        <location evidence="1 9">Golgi apparatus membrane</location>
        <topology evidence="1 9">Single-pass type II membrane protein</topology>
    </subcellularLocation>
</comment>
<dbReference type="OrthoDB" id="2019940at2759"/>
<keyword evidence="3 9" id="KW-0808">Transferase</keyword>
<reference evidence="12" key="1">
    <citation type="submission" date="2025-08" db="UniProtKB">
        <authorList>
            <consortium name="RefSeq"/>
        </authorList>
    </citation>
    <scope>IDENTIFICATION</scope>
    <source>
        <tissue evidence="12">Whole sample</tissue>
    </source>
</reference>
<evidence type="ECO:0000256" key="8">
    <source>
        <dbReference type="ARBA" id="ARBA00023180"/>
    </source>
</evidence>
<dbReference type="Pfam" id="PF03567">
    <property type="entry name" value="Sulfotransfer_2"/>
    <property type="match status" value="1"/>
</dbReference>
<evidence type="ECO:0000313" key="11">
    <source>
        <dbReference type="Proteomes" id="UP000694844"/>
    </source>
</evidence>
<dbReference type="GO" id="GO:0016051">
    <property type="term" value="P:carbohydrate biosynthetic process"/>
    <property type="evidence" value="ECO:0007669"/>
    <property type="project" value="InterPro"/>
</dbReference>
<keyword evidence="11" id="KW-1185">Reference proteome</keyword>
<keyword evidence="5 9" id="KW-1133">Transmembrane helix</keyword>
<dbReference type="InterPro" id="IPR018011">
    <property type="entry name" value="Carb_sulfotrans_8-10"/>
</dbReference>
<keyword evidence="9" id="KW-0735">Signal-anchor</keyword>
<evidence type="ECO:0000256" key="2">
    <source>
        <dbReference type="ARBA" id="ARBA00006339"/>
    </source>
</evidence>
<evidence type="ECO:0000256" key="10">
    <source>
        <dbReference type="SAM" id="SignalP"/>
    </source>
</evidence>
<keyword evidence="10" id="KW-0732">Signal</keyword>
<dbReference type="InterPro" id="IPR005331">
    <property type="entry name" value="Sulfotransferase"/>
</dbReference>
<evidence type="ECO:0000256" key="1">
    <source>
        <dbReference type="ARBA" id="ARBA00004323"/>
    </source>
</evidence>
<dbReference type="Proteomes" id="UP000694844">
    <property type="component" value="Chromosome 8"/>
</dbReference>
<keyword evidence="9" id="KW-0119">Carbohydrate metabolism</keyword>
<feature type="signal peptide" evidence="10">
    <location>
        <begin position="1"/>
        <end position="19"/>
    </location>
</feature>
<evidence type="ECO:0000256" key="5">
    <source>
        <dbReference type="ARBA" id="ARBA00022989"/>
    </source>
</evidence>
<dbReference type="RefSeq" id="XP_022295999.1">
    <property type="nucleotide sequence ID" value="XM_022440291.1"/>
</dbReference>
<evidence type="ECO:0000256" key="9">
    <source>
        <dbReference type="RuleBase" id="RU364020"/>
    </source>
</evidence>
<organism evidence="11 12">
    <name type="scientific">Crassostrea virginica</name>
    <name type="common">Eastern oyster</name>
    <dbReference type="NCBI Taxonomy" id="6565"/>
    <lineage>
        <taxon>Eukaryota</taxon>
        <taxon>Metazoa</taxon>
        <taxon>Spiralia</taxon>
        <taxon>Lophotrochozoa</taxon>
        <taxon>Mollusca</taxon>
        <taxon>Bivalvia</taxon>
        <taxon>Autobranchia</taxon>
        <taxon>Pteriomorphia</taxon>
        <taxon>Ostreida</taxon>
        <taxon>Ostreoidea</taxon>
        <taxon>Ostreidae</taxon>
        <taxon>Crassostrea</taxon>
    </lineage>
</organism>
<evidence type="ECO:0000256" key="3">
    <source>
        <dbReference type="ARBA" id="ARBA00022679"/>
    </source>
</evidence>
<keyword evidence="4 9" id="KW-0812">Transmembrane</keyword>
<evidence type="ECO:0000256" key="7">
    <source>
        <dbReference type="ARBA" id="ARBA00023136"/>
    </source>
</evidence>
<dbReference type="GeneID" id="111105847"/>
<sequence>MLLHVLFNLCLFLNREILGLCLELNQCPLTINQFSAVIGTVELYSSHGLSKLGWFLGTYFLSDWITPRPMRFRMKKVTLGNVVIAAVISLTLLSLYSMWSLPPSVSNRSKLVARKDFLQNMKKNNVPVEEPPDDSLVKQLGERDFDYIRKERLYNLRKKCEKAEEAKLVRKDITARKLGHIIVNDQYKVLFCYIPKVACTNMKRVFLLLTGQMNSTNPLALKSKDVHMSLDKYLTYLDSYSDEEAAEKLRTYKKLIFVREPLERLLSAYRNKFIEKSAYFHKRFGRRIIRKFRDGVNKSQEILGNDVTFLEFVRYITDPKTIENEGFNEHWAHYSALCHPCHVQYDFIGKYESIDEDVDFVLKDLKIDQLIKFPKRNATYKRTKTGDQLESFYSKIPRDLLASLWRIYRLDYRLFDYPYPQVLEKFLAPEGSM</sequence>
<comment type="similarity">
    <text evidence="2 9">Belongs to the sulfotransferase 2 family.</text>
</comment>
<feature type="transmembrane region" description="Helical" evidence="9">
    <location>
        <begin position="77"/>
        <end position="99"/>
    </location>
</feature>
<dbReference type="AlphaFoldDB" id="A0A8B8B076"/>
<name>A0A8B8B076_CRAVI</name>
<evidence type="ECO:0000256" key="6">
    <source>
        <dbReference type="ARBA" id="ARBA00023034"/>
    </source>
</evidence>
<proteinExistence type="inferred from homology"/>
<dbReference type="PANTHER" id="PTHR12137:SF54">
    <property type="entry name" value="CARBOHYDRATE SULFOTRANSFERASE"/>
    <property type="match status" value="1"/>
</dbReference>